<evidence type="ECO:0000256" key="2">
    <source>
        <dbReference type="ARBA" id="ARBA00022679"/>
    </source>
</evidence>
<dbReference type="CDD" id="cd06533">
    <property type="entry name" value="Glyco_transf_WecG_TagA"/>
    <property type="match status" value="1"/>
</dbReference>
<dbReference type="EMBL" id="JBHOMY010000089">
    <property type="protein sequence ID" value="MFC1459326.1"/>
    <property type="molecule type" value="Genomic_DNA"/>
</dbReference>
<dbReference type="NCBIfam" id="TIGR00696">
    <property type="entry name" value="wecG_tagA_cpsF"/>
    <property type="match status" value="1"/>
</dbReference>
<gene>
    <name evidence="3" type="ORF">ACETIH_22000</name>
</gene>
<evidence type="ECO:0000313" key="3">
    <source>
        <dbReference type="EMBL" id="MFC1459326.1"/>
    </source>
</evidence>
<dbReference type="PANTHER" id="PTHR34136:SF1">
    <property type="entry name" value="UDP-N-ACETYL-D-MANNOSAMINURONIC ACID TRANSFERASE"/>
    <property type="match status" value="1"/>
</dbReference>
<name>A0ABV6YDJ9_9HYPH</name>
<comment type="caution">
    <text evidence="3">The sequence shown here is derived from an EMBL/GenBank/DDBJ whole genome shotgun (WGS) entry which is preliminary data.</text>
</comment>
<protein>
    <submittedName>
        <fullName evidence="3">WecB/TagA/CpsF family glycosyltransferase</fullName>
    </submittedName>
</protein>
<accession>A0ABV6YDJ9</accession>
<keyword evidence="1" id="KW-0328">Glycosyltransferase</keyword>
<sequence length="292" mass="32685">MLLERLVIPGYVSQLTEFDAMQIHNKRNRVVQNVLGTDVDVLSWSDAVERIFSWAATRESRAVCICNVHNIITARQILAHGERLRSADMVTPDGAPIAWFMRKMGHLSQERIAGPDLMMKCCERAAETGEGIFLYGGTDKTLKHLKSALLHKFPELKIIGAVSPPFRELTRDEDAAIVELINSSGASIVWVGLGCPKQEAWMHAHKGQIKAVMVGVGAAFDFHAGLTKRAPVWMQKNGWEWLYRLLQDPRRLAKRYLTTNTIFLAAVMGELLRRPRTVVPTGHLNKPADLAD</sequence>
<keyword evidence="2" id="KW-0808">Transferase</keyword>
<dbReference type="InterPro" id="IPR004629">
    <property type="entry name" value="WecG_TagA_CpsF"/>
</dbReference>
<dbReference type="PANTHER" id="PTHR34136">
    <property type="match status" value="1"/>
</dbReference>
<evidence type="ECO:0000313" key="4">
    <source>
        <dbReference type="Proteomes" id="UP001593940"/>
    </source>
</evidence>
<organism evidence="3 4">
    <name type="scientific">Microvirga arabica</name>
    <dbReference type="NCBI Taxonomy" id="1128671"/>
    <lineage>
        <taxon>Bacteria</taxon>
        <taxon>Pseudomonadati</taxon>
        <taxon>Pseudomonadota</taxon>
        <taxon>Alphaproteobacteria</taxon>
        <taxon>Hyphomicrobiales</taxon>
        <taxon>Methylobacteriaceae</taxon>
        <taxon>Microvirga</taxon>
    </lineage>
</organism>
<evidence type="ECO:0000256" key="1">
    <source>
        <dbReference type="ARBA" id="ARBA00022676"/>
    </source>
</evidence>
<dbReference type="RefSeq" id="WP_377031003.1">
    <property type="nucleotide sequence ID" value="NZ_JBHOMY010000089.1"/>
</dbReference>
<dbReference type="Proteomes" id="UP001593940">
    <property type="component" value="Unassembled WGS sequence"/>
</dbReference>
<dbReference type="Pfam" id="PF03808">
    <property type="entry name" value="Glyco_tran_WecG"/>
    <property type="match status" value="1"/>
</dbReference>
<reference evidence="3 4" key="1">
    <citation type="submission" date="2024-09" db="EMBL/GenBank/DDBJ databases">
        <title>Nodulacao em especies de Leguminosae Basais da Amazonia e Caracterizacao dos Rizobios e Bacterias Associadas aos Nodulos.</title>
        <authorList>
            <person name="Jambeiro I.C.A."/>
            <person name="Lopes I.S."/>
            <person name="Aguiar E.R.G.R."/>
            <person name="Santos A.F.J."/>
            <person name="Dos Santos J.M.F."/>
            <person name="Gross E."/>
        </authorList>
    </citation>
    <scope>NUCLEOTIDE SEQUENCE [LARGE SCALE GENOMIC DNA]</scope>
    <source>
        <strain evidence="3 4">BRUESC1165</strain>
    </source>
</reference>
<proteinExistence type="predicted"/>
<keyword evidence="4" id="KW-1185">Reference proteome</keyword>